<reference evidence="8" key="1">
    <citation type="submission" date="2015-04" db="UniProtKB">
        <authorList>
            <consortium name="EnsemblPlants"/>
        </authorList>
    </citation>
    <scope>IDENTIFICATION</scope>
</reference>
<dbReference type="PANTHER" id="PTHR13914:SF0">
    <property type="entry name" value="PROLINE DEHYDROGENASE 1, MITOCHONDRIAL"/>
    <property type="match status" value="1"/>
</dbReference>
<dbReference type="GO" id="GO:0071949">
    <property type="term" value="F:FAD binding"/>
    <property type="evidence" value="ECO:0007669"/>
    <property type="project" value="TreeGrafter"/>
</dbReference>
<evidence type="ECO:0000256" key="6">
    <source>
        <dbReference type="SAM" id="Phobius"/>
    </source>
</evidence>
<dbReference type="Proteomes" id="UP000026961">
    <property type="component" value="Chromosome 10"/>
</dbReference>
<dbReference type="GO" id="GO:0010133">
    <property type="term" value="P:L-proline catabolic process to L-glutamate"/>
    <property type="evidence" value="ECO:0007669"/>
    <property type="project" value="TreeGrafter"/>
</dbReference>
<evidence type="ECO:0000256" key="3">
    <source>
        <dbReference type="ARBA" id="ARBA00023002"/>
    </source>
</evidence>
<dbReference type="EC" id="1.5.5.2" evidence="2 5"/>
<dbReference type="Gene3D" id="3.20.20.220">
    <property type="match status" value="1"/>
</dbReference>
<keyword evidence="9" id="KW-1185">Reference proteome</keyword>
<evidence type="ECO:0000256" key="4">
    <source>
        <dbReference type="ARBA" id="ARBA00023062"/>
    </source>
</evidence>
<dbReference type="STRING" id="40148.A0A0E0BDH9"/>
<comment type="similarity">
    <text evidence="1 5">Belongs to the proline oxidase family.</text>
</comment>
<feature type="domain" description="Proline dehydrogenase" evidence="7">
    <location>
        <begin position="283"/>
        <end position="617"/>
    </location>
</feature>
<name>A0A0E0BDH9_9ORYZ</name>
<keyword evidence="6" id="KW-0472">Membrane</keyword>
<organism evidence="8">
    <name type="scientific">Oryza glumipatula</name>
    <dbReference type="NCBI Taxonomy" id="40148"/>
    <lineage>
        <taxon>Eukaryota</taxon>
        <taxon>Viridiplantae</taxon>
        <taxon>Streptophyta</taxon>
        <taxon>Embryophyta</taxon>
        <taxon>Tracheophyta</taxon>
        <taxon>Spermatophyta</taxon>
        <taxon>Magnoliopsida</taxon>
        <taxon>Liliopsida</taxon>
        <taxon>Poales</taxon>
        <taxon>Poaceae</taxon>
        <taxon>BOP clade</taxon>
        <taxon>Oryzoideae</taxon>
        <taxon>Oryzeae</taxon>
        <taxon>Oryzinae</taxon>
        <taxon>Oryza</taxon>
    </lineage>
</organism>
<dbReference type="GO" id="GO:0005739">
    <property type="term" value="C:mitochondrion"/>
    <property type="evidence" value="ECO:0007669"/>
    <property type="project" value="TreeGrafter"/>
</dbReference>
<dbReference type="InterPro" id="IPR015659">
    <property type="entry name" value="Proline_oxidase"/>
</dbReference>
<evidence type="ECO:0000313" key="8">
    <source>
        <dbReference type="EnsemblPlants" id="OGLUM10G17910.1"/>
    </source>
</evidence>
<keyword evidence="5" id="KW-0285">Flavoprotein</keyword>
<evidence type="ECO:0000256" key="2">
    <source>
        <dbReference type="ARBA" id="ARBA00012695"/>
    </source>
</evidence>
<dbReference type="InterPro" id="IPR029041">
    <property type="entry name" value="FAD-linked_oxidoreductase-like"/>
</dbReference>
<proteinExistence type="inferred from homology"/>
<comment type="cofactor">
    <cofactor evidence="5">
        <name>FAD</name>
        <dbReference type="ChEBI" id="CHEBI:57692"/>
    </cofactor>
</comment>
<dbReference type="eggNOG" id="KOG0186">
    <property type="taxonomic scope" value="Eukaryota"/>
</dbReference>
<evidence type="ECO:0000256" key="1">
    <source>
        <dbReference type="ARBA" id="ARBA00005869"/>
    </source>
</evidence>
<feature type="transmembrane region" description="Helical" evidence="6">
    <location>
        <begin position="122"/>
        <end position="144"/>
    </location>
</feature>
<keyword evidence="3 5" id="KW-0560">Oxidoreductase</keyword>
<keyword evidence="6" id="KW-1133">Transmembrane helix</keyword>
<dbReference type="InterPro" id="IPR002872">
    <property type="entry name" value="Proline_DH_dom"/>
</dbReference>
<comment type="catalytic activity">
    <reaction evidence="5">
        <text>L-proline + a quinone = (S)-1-pyrroline-5-carboxylate + a quinol + H(+)</text>
        <dbReference type="Rhea" id="RHEA:23784"/>
        <dbReference type="ChEBI" id="CHEBI:15378"/>
        <dbReference type="ChEBI" id="CHEBI:17388"/>
        <dbReference type="ChEBI" id="CHEBI:24646"/>
        <dbReference type="ChEBI" id="CHEBI:60039"/>
        <dbReference type="ChEBI" id="CHEBI:132124"/>
        <dbReference type="EC" id="1.5.5.2"/>
    </reaction>
</comment>
<keyword evidence="5" id="KW-0274">FAD</keyword>
<dbReference type="PANTHER" id="PTHR13914">
    <property type="entry name" value="PROLINE OXIDASE"/>
    <property type="match status" value="1"/>
</dbReference>
<feature type="transmembrane region" description="Helical" evidence="6">
    <location>
        <begin position="12"/>
        <end position="33"/>
    </location>
</feature>
<dbReference type="AlphaFoldDB" id="A0A0E0BDH9"/>
<keyword evidence="6" id="KW-0812">Transmembrane</keyword>
<dbReference type="Gramene" id="OGLUM10G17910.1">
    <property type="protein sequence ID" value="OGLUM10G17910.1"/>
    <property type="gene ID" value="OGLUM10G17910"/>
</dbReference>
<evidence type="ECO:0000313" key="9">
    <source>
        <dbReference type="Proteomes" id="UP000026961"/>
    </source>
</evidence>
<reference evidence="8" key="2">
    <citation type="submission" date="2018-05" db="EMBL/GenBank/DDBJ databases">
        <title>OgluRS3 (Oryza glumaepatula Reference Sequence Version 3).</title>
        <authorList>
            <person name="Zhang J."/>
            <person name="Kudrna D."/>
            <person name="Lee S."/>
            <person name="Talag J."/>
            <person name="Welchert J."/>
            <person name="Wing R.A."/>
        </authorList>
    </citation>
    <scope>NUCLEOTIDE SEQUENCE [LARGE SCALE GENOMIC DNA]</scope>
</reference>
<dbReference type="Pfam" id="PF01619">
    <property type="entry name" value="Pro_dh"/>
    <property type="match status" value="1"/>
</dbReference>
<dbReference type="SUPFAM" id="SSF51730">
    <property type="entry name" value="FAD-linked oxidoreductase"/>
    <property type="match status" value="1"/>
</dbReference>
<dbReference type="GO" id="GO:0004657">
    <property type="term" value="F:proline dehydrogenase activity"/>
    <property type="evidence" value="ECO:0007669"/>
    <property type="project" value="UniProtKB-EC"/>
</dbReference>
<dbReference type="HOGENOM" id="CLU_018202_3_0_1"/>
<evidence type="ECO:0000259" key="7">
    <source>
        <dbReference type="Pfam" id="PF01619"/>
    </source>
</evidence>
<protein>
    <recommendedName>
        <fullName evidence="2 5">Proline dehydrogenase</fullName>
        <ecNumber evidence="2 5">1.5.5.2</ecNumber>
    </recommendedName>
</protein>
<dbReference type="EnsemblPlants" id="OGLUM10G17910.1">
    <property type="protein sequence ID" value="OGLUM10G17910.1"/>
    <property type="gene ID" value="OGLUM10G17910"/>
</dbReference>
<sequence>MSLLTRRCMDIYIFFCLTRAVTSPSLWSCFRLFSSPFLVHPLSVNCRESSPFFFRFFIYRNKKNPQYLLHSWIHLNLNQLANLQPFDQFTSSSSSSFSFISPDLVLVFLLVLLVLHRRKIHCLLLNLFFLRGEHFLLWFVFSWVCQAQVRPSMAIASRIQKRVLASFAAAAAAKLPEAAVAAAGGAAEAVEEVASSVQGQVQAQGAQVLEFGDTERLFAGERSTSLVRTLSVLQALSVGPLVDVATAALRSPAVAGSAAGRAAARATAYQHFCAGETAEEAAAAVRRLWRGGMGGILDYGIEDAEDGPACDRNAAGFLAAIDVAAALPPGSASVCIKITALCPVALLEKASDLLRWQQKHPATKLPWKVHGFPVLCVSSPLYLTAAEPPALEAEEERELEMAHGRLLAIGERCAEYDIPLLVDAEYATVQPAIDYFTFAGALAFNGGGRPIVHGTVQAYLRDARDRLEAMARAAQGERVCLALKLVRGAYLAREARLAASLGVPSPVHRSIQDTHDCYNGCAAFLLDRVRRGAAAVTLATHNVESGQLAAARALELGIGGGGDRGLQFAQLMGMADGLSLGLRNAGFQVSKYLPYGPVEQIIPYLIRRAEENRGLLSSSSFDRQLLRKELVRRFKAAMLGRE</sequence>
<accession>A0A0E0BDH9</accession>
<comment type="function">
    <text evidence="5">Converts proline to delta-1-pyrroline-5-carboxylate.</text>
</comment>
<feature type="transmembrane region" description="Helical" evidence="6">
    <location>
        <begin position="96"/>
        <end position="115"/>
    </location>
</feature>
<keyword evidence="4 5" id="KW-0642">Proline metabolism</keyword>
<evidence type="ECO:0000256" key="5">
    <source>
        <dbReference type="RuleBase" id="RU364054"/>
    </source>
</evidence>